<organism evidence="6 7">
    <name type="scientific">Orbilia ellipsospora</name>
    <dbReference type="NCBI Taxonomy" id="2528407"/>
    <lineage>
        <taxon>Eukaryota</taxon>
        <taxon>Fungi</taxon>
        <taxon>Dikarya</taxon>
        <taxon>Ascomycota</taxon>
        <taxon>Pezizomycotina</taxon>
        <taxon>Orbiliomycetes</taxon>
        <taxon>Orbiliales</taxon>
        <taxon>Orbiliaceae</taxon>
        <taxon>Orbilia</taxon>
    </lineage>
</organism>
<dbReference type="Pfam" id="PF14420">
    <property type="entry name" value="Clr5"/>
    <property type="match status" value="1"/>
</dbReference>
<reference evidence="6 7" key="1">
    <citation type="submission" date="2019-10" db="EMBL/GenBank/DDBJ databases">
        <authorList>
            <person name="Palmer J.M."/>
        </authorList>
    </citation>
    <scope>NUCLEOTIDE SEQUENCE [LARGE SCALE GENOMIC DNA]</scope>
    <source>
        <strain evidence="6 7">TWF694</strain>
    </source>
</reference>
<name>A0AAV9X5V0_9PEZI</name>
<evidence type="ECO:0000313" key="7">
    <source>
        <dbReference type="Proteomes" id="UP001365542"/>
    </source>
</evidence>
<dbReference type="PROSITE" id="PS50297">
    <property type="entry name" value="ANK_REP_REGION"/>
    <property type="match status" value="2"/>
</dbReference>
<dbReference type="EMBL" id="JAVHJO010000010">
    <property type="protein sequence ID" value="KAK6535618.1"/>
    <property type="molecule type" value="Genomic_DNA"/>
</dbReference>
<evidence type="ECO:0000256" key="2">
    <source>
        <dbReference type="ARBA" id="ARBA00023043"/>
    </source>
</evidence>
<sequence length="1032" mass="115651">MDAPSQPSGPQQRQPRRARLKLEDCIQYKDRIRHLYLVEQRTINNIIVLLQEEFNFSVTKSQLIHLVNEDWNFRKQLKPADHEYIAHVERKRKAEGKEATRVKLCGIVLDEEQLARKKARVFVSTFEEHQNALKPPNIMSPPQPIGLLVGTPTPRTVIQSPYGGIASVSSHTLVSPRDTGTPHEDDQSMHSLAGLPSANSPVLIMNPSSLYEMLPSFRLERIYETLLSKMRGAPTPSSPFVQSTSLPISKISDILLGGGTNDTALTRIKESDSFFSIEEFWEALRPLVVQMGNKSSDPATLRKSLDSFTGSDLPRRFSTILKLFFSNSTPIIDEFAVQTFYSAARNGELALLKLFMELGILKRSPKSRWGSYSRIIGATALQFSIEYRQGPATYLLLQNNIDLNAQPISDLSQSVLRTAVEVQDFELVNRLLELGADDIVFQEKYDSDEIKINYYLELKAVGLTWVNGPMGQEESPGLVQTALNAAVIMNDEDIFKAILLHRSVRVKFGKEPIPFDSASHIMATICGNEGRLKQILSCPALHIDIDAVSVHGQTALEIAAEMDYGDLIDILLDYGAQEDKPMQDTPCITAIHDPSRGEGFGKISKMISSSRLPKIYRIMEKLRLRSPSLTWYSYRQSLGCLSHRDFRLEFNIRSNSEQSNSNTHAILYDIVIYPNDFWDLKIFRSIEMFGGTLSASHFWFGDEFSLEIRFSFHDYVQVEELPQFLKNLETEIFAESDEHDGMALSDVDETDWFGAYTPDEILDLIKSDLRSSQNDVTEIDLGIINFCWEVDDAILHQQIIDLYSELLPRMTPSQLSRILPAAVHSNLHESIKIIIECGPILNKISSLEATWNGDITTFDMITDLAQQKGGFGISPEYLALITIHTGHVYKLVKLLDMKVVPVDHVLEGGITLLEVAAALGRLDITQVLLNAGATQRLAKAKAAAEKHGHFILSDIISKHINSLRADTNVPTPSDWSTPSAPTVASTPQPIVAESPRDPIVRELDLYMSSAGIQDMLSSEQYGLPSHWPMDLD</sequence>
<evidence type="ECO:0000256" key="1">
    <source>
        <dbReference type="ARBA" id="ARBA00022737"/>
    </source>
</evidence>
<evidence type="ECO:0000259" key="5">
    <source>
        <dbReference type="Pfam" id="PF14420"/>
    </source>
</evidence>
<feature type="compositionally biased region" description="Polar residues" evidence="4">
    <location>
        <begin position="969"/>
        <end position="988"/>
    </location>
</feature>
<feature type="domain" description="Clr5" evidence="5">
    <location>
        <begin position="27"/>
        <end position="75"/>
    </location>
</feature>
<comment type="caution">
    <text evidence="6">The sequence shown here is derived from an EMBL/GenBank/DDBJ whole genome shotgun (WGS) entry which is preliminary data.</text>
</comment>
<keyword evidence="1" id="KW-0677">Repeat</keyword>
<evidence type="ECO:0000313" key="6">
    <source>
        <dbReference type="EMBL" id="KAK6535618.1"/>
    </source>
</evidence>
<dbReference type="SUPFAM" id="SSF48403">
    <property type="entry name" value="Ankyrin repeat"/>
    <property type="match status" value="1"/>
</dbReference>
<dbReference type="PANTHER" id="PTHR24198">
    <property type="entry name" value="ANKYRIN REPEAT AND PROTEIN KINASE DOMAIN-CONTAINING PROTEIN"/>
    <property type="match status" value="1"/>
</dbReference>
<keyword evidence="2 3" id="KW-0040">ANK repeat</keyword>
<dbReference type="AlphaFoldDB" id="A0AAV9X5V0"/>
<gene>
    <name evidence="6" type="ORF">TWF694_002073</name>
</gene>
<dbReference type="SMART" id="SM00248">
    <property type="entry name" value="ANK"/>
    <property type="match status" value="6"/>
</dbReference>
<dbReference type="Gene3D" id="1.25.40.20">
    <property type="entry name" value="Ankyrin repeat-containing domain"/>
    <property type="match status" value="2"/>
</dbReference>
<evidence type="ECO:0000256" key="4">
    <source>
        <dbReference type="SAM" id="MobiDB-lite"/>
    </source>
</evidence>
<accession>A0AAV9X5V0</accession>
<dbReference type="PANTHER" id="PTHR24198:SF165">
    <property type="entry name" value="ANKYRIN REPEAT-CONTAINING PROTEIN-RELATED"/>
    <property type="match status" value="1"/>
</dbReference>
<dbReference type="PROSITE" id="PS50088">
    <property type="entry name" value="ANK_REPEAT"/>
    <property type="match status" value="2"/>
</dbReference>
<protein>
    <recommendedName>
        <fullName evidence="5">Clr5 domain-containing protein</fullName>
    </recommendedName>
</protein>
<feature type="region of interest" description="Disordered" evidence="4">
    <location>
        <begin position="969"/>
        <end position="990"/>
    </location>
</feature>
<evidence type="ECO:0000256" key="3">
    <source>
        <dbReference type="PROSITE-ProRule" id="PRU00023"/>
    </source>
</evidence>
<proteinExistence type="predicted"/>
<dbReference type="InterPro" id="IPR025676">
    <property type="entry name" value="Clr5_dom"/>
</dbReference>
<dbReference type="InterPro" id="IPR002110">
    <property type="entry name" value="Ankyrin_rpt"/>
</dbReference>
<keyword evidence="7" id="KW-1185">Reference proteome</keyword>
<dbReference type="InterPro" id="IPR036770">
    <property type="entry name" value="Ankyrin_rpt-contain_sf"/>
</dbReference>
<feature type="repeat" description="ANK" evidence="3">
    <location>
        <begin position="908"/>
        <end position="940"/>
    </location>
</feature>
<dbReference type="Proteomes" id="UP001365542">
    <property type="component" value="Unassembled WGS sequence"/>
</dbReference>
<feature type="repeat" description="ANK" evidence="3">
    <location>
        <begin position="551"/>
        <end position="583"/>
    </location>
</feature>